<dbReference type="Pfam" id="PF11903">
    <property type="entry name" value="ParD_like"/>
    <property type="match status" value="1"/>
</dbReference>
<accession>G7H3Y1</accession>
<name>G7H3Y1_9ACTN</name>
<gene>
    <name evidence="1" type="ORF">GOARA_060_00070</name>
</gene>
<sequence>MTAADRVTRFSSDLFDEAVRAGRRENRSARQQLEHWARLGQAVSNQTSAARSRVEAALAGKLPSEQLTHEEAVVFDAEIDTAIDNALPTVDFVKERASLGHRSVTFDDGALVEHLPDGSRRILPGR</sequence>
<dbReference type="EMBL" id="BAEE01000060">
    <property type="protein sequence ID" value="GAB10556.1"/>
    <property type="molecule type" value="Genomic_DNA"/>
</dbReference>
<dbReference type="Proteomes" id="UP000035088">
    <property type="component" value="Unassembled WGS sequence"/>
</dbReference>
<evidence type="ECO:0000313" key="1">
    <source>
        <dbReference type="EMBL" id="GAB10556.1"/>
    </source>
</evidence>
<comment type="caution">
    <text evidence="1">The sequence shown here is derived from an EMBL/GenBank/DDBJ whole genome shotgun (WGS) entry which is preliminary data.</text>
</comment>
<dbReference type="RefSeq" id="WP_007322631.1">
    <property type="nucleotide sequence ID" value="NZ_BAEE01000060.1"/>
</dbReference>
<proteinExistence type="predicted"/>
<organism evidence="1 2">
    <name type="scientific">Gordonia araii NBRC 100433</name>
    <dbReference type="NCBI Taxonomy" id="1073574"/>
    <lineage>
        <taxon>Bacteria</taxon>
        <taxon>Bacillati</taxon>
        <taxon>Actinomycetota</taxon>
        <taxon>Actinomycetes</taxon>
        <taxon>Mycobacteriales</taxon>
        <taxon>Gordoniaceae</taxon>
        <taxon>Gordonia</taxon>
    </lineage>
</organism>
<protein>
    <recommendedName>
        <fullName evidence="3">ParD-like antitoxin of type II toxin-antitoxin system</fullName>
    </recommendedName>
</protein>
<evidence type="ECO:0000313" key="2">
    <source>
        <dbReference type="Proteomes" id="UP000035088"/>
    </source>
</evidence>
<dbReference type="AlphaFoldDB" id="G7H3Y1"/>
<dbReference type="InterPro" id="IPR021831">
    <property type="entry name" value="ParD-like"/>
</dbReference>
<reference evidence="1 2" key="1">
    <citation type="submission" date="2011-11" db="EMBL/GenBank/DDBJ databases">
        <title>Whole genome shotgun sequence of Gordonia araii NBRC 100433.</title>
        <authorList>
            <person name="Yoshida Y."/>
            <person name="Hosoyama A."/>
            <person name="Tsuchikane K."/>
            <person name="Katsumata H."/>
            <person name="Yamazaki S."/>
            <person name="Fujita N."/>
        </authorList>
    </citation>
    <scope>NUCLEOTIDE SEQUENCE [LARGE SCALE GENOMIC DNA]</scope>
    <source>
        <strain evidence="1 2">NBRC 100433</strain>
    </source>
</reference>
<evidence type="ECO:0008006" key="3">
    <source>
        <dbReference type="Google" id="ProtNLM"/>
    </source>
</evidence>
<keyword evidence="2" id="KW-1185">Reference proteome</keyword>
<dbReference type="STRING" id="1073574.GOARA_060_00070"/>
<dbReference type="OrthoDB" id="5422561at2"/>